<feature type="compositionally biased region" description="Basic and acidic residues" evidence="1">
    <location>
        <begin position="408"/>
        <end position="423"/>
    </location>
</feature>
<reference evidence="2" key="2">
    <citation type="submission" date="2025-08" db="UniProtKB">
        <authorList>
            <consortium name="Ensembl"/>
        </authorList>
    </citation>
    <scope>IDENTIFICATION</scope>
</reference>
<feature type="region of interest" description="Disordered" evidence="1">
    <location>
        <begin position="776"/>
        <end position="796"/>
    </location>
</feature>
<dbReference type="GeneTree" id="ENSGT00390000002672"/>
<sequence>MSEPDQHLATDFCKSSVVPNHASESYYGYKGSYFTYPLRYHDGPKPLTHWTPPEAYPHCVAGTASHQLQTETALCMLYKQEAESFVARGQTLGHEKSGECASRNAFNAQERWAGYMGYPGYIPQGWIHSYMAQQSPRAPLAMPKPIYQHHVYNTESGYSLKSSLDLGMVTESALKPLEWALPPSGHLNCTENSGYDTSVSKKAAVAEASFPQLSPRPKDAAMSPGGFSPYRRSFEKCQTGQTASFLEGSYSSMCNSQKHISEMHGNSFGKHSWSKLPPPAGPLAHPPSLMYQDRSCYPLTSYPLLSQEQMYLYHPSYAQAERPNSLPACKRFDSPGTDESPIHPGSYISPTPRSYHPIPMESYPYKRTGTPMTPPGTLLSKEQEHQPRSIAKVAQKSPLPVCAQPHGASREWHKDRGTPEQAKENFPSQQPASQSGTLQKFHSLNRSPGLFGDFAQIQETNSRESFCPSEKAKTREKELSQVPKPSSFSCDAKKKGVDTHKIESGACIIISDSPGTPNNSCCKTTQQALDVQEVLTPSLHNGPQSPQGREKSVIKGPEIPQLPPSPPMPVINNVFSLAPYRDYLEVTSPKDMDKKTNRKELSNSCIKRENGDVLDLSCKTETLADNVSHPKGSSKSNGAEVGIVSSNGREVLPETNRPASELPVQSSSEKRGNFQSSATFLFKKFKIRRSPATEVGSIVQQTPSLSPTSQIAAPPRQGVTQQSISPVQDVTQQSCLQVATQPETMQRLQLQCINIQLPDMSKVLLPSTTAVSPVLGTANISPPASDKPPEQQSSPGQYFTDLHSSVCTVISCSVSASSPEQLKEWLEKGKQVWLAFKDVVALFRKLLSQLDTFLLTHKCPFPHVVRAGAIFIPIHVVKEKLFPNLPGTSVDHVLQNHKVELRPTTLSEEKLLRDLELKSCTSRMLKLLALKQLPDIYPDLLTLHWHNCVKQQLGNLETPNPKSPQIKNCCVSRPESPRGDGGG</sequence>
<feature type="region of interest" description="Disordered" evidence="1">
    <location>
        <begin position="956"/>
        <end position="983"/>
    </location>
</feature>
<feature type="region of interest" description="Disordered" evidence="1">
    <location>
        <begin position="462"/>
        <end position="492"/>
    </location>
</feature>
<reference evidence="2" key="3">
    <citation type="submission" date="2025-09" db="UniProtKB">
        <authorList>
            <consortium name="Ensembl"/>
        </authorList>
    </citation>
    <scope>IDENTIFICATION</scope>
</reference>
<gene>
    <name evidence="2" type="primary">C15orf39</name>
</gene>
<evidence type="ECO:0000313" key="3">
    <source>
        <dbReference type="Proteomes" id="UP000001646"/>
    </source>
</evidence>
<dbReference type="Ensembl" id="ENSACAT00000037734.1">
    <property type="protein sequence ID" value="ENSACAP00000027430.1"/>
    <property type="gene ID" value="ENSACAG00000017164.3"/>
</dbReference>
<name>A0A803SWU0_ANOCA</name>
<dbReference type="PANTHER" id="PTHR28422:SF1">
    <property type="entry name" value="SIMILAR TO HUMAN CHROMOSOME 15 OPEN READING FRAME 39"/>
    <property type="match status" value="1"/>
</dbReference>
<dbReference type="InterPro" id="IPR037656">
    <property type="entry name" value="DUF5525"/>
</dbReference>
<evidence type="ECO:0000313" key="2">
    <source>
        <dbReference type="Ensembl" id="ENSACAP00000027430.1"/>
    </source>
</evidence>
<accession>A0A803SWU0</accession>
<proteinExistence type="predicted"/>
<feature type="region of interest" description="Disordered" evidence="1">
    <location>
        <begin position="329"/>
        <end position="437"/>
    </location>
</feature>
<feature type="compositionally biased region" description="Polar residues" evidence="1">
    <location>
        <begin position="538"/>
        <end position="547"/>
    </location>
</feature>
<dbReference type="Bgee" id="ENSACAG00000017164">
    <property type="expression patterns" value="Expressed in liver and 12 other cell types or tissues"/>
</dbReference>
<feature type="region of interest" description="Disordered" evidence="1">
    <location>
        <begin position="698"/>
        <end position="717"/>
    </location>
</feature>
<organism evidence="2 3">
    <name type="scientific">Anolis carolinensis</name>
    <name type="common">Green anole</name>
    <name type="synonym">American chameleon</name>
    <dbReference type="NCBI Taxonomy" id="28377"/>
    <lineage>
        <taxon>Eukaryota</taxon>
        <taxon>Metazoa</taxon>
        <taxon>Chordata</taxon>
        <taxon>Craniata</taxon>
        <taxon>Vertebrata</taxon>
        <taxon>Euteleostomi</taxon>
        <taxon>Lepidosauria</taxon>
        <taxon>Squamata</taxon>
        <taxon>Bifurcata</taxon>
        <taxon>Unidentata</taxon>
        <taxon>Episquamata</taxon>
        <taxon>Toxicofera</taxon>
        <taxon>Iguania</taxon>
        <taxon>Dactyloidae</taxon>
        <taxon>Anolis</taxon>
    </lineage>
</organism>
<dbReference type="AlphaFoldDB" id="A0A803SWU0"/>
<dbReference type="PANTHER" id="PTHR28422">
    <property type="entry name" value="SIMILAR TO HUMAN CHROMOSOME 15 OPEN READING FRAME 39"/>
    <property type="match status" value="1"/>
</dbReference>
<feature type="compositionally biased region" description="Low complexity" evidence="1">
    <location>
        <begin position="368"/>
        <end position="377"/>
    </location>
</feature>
<feature type="compositionally biased region" description="Polar residues" evidence="1">
    <location>
        <begin position="426"/>
        <end position="437"/>
    </location>
</feature>
<feature type="compositionally biased region" description="Basic and acidic residues" evidence="1">
    <location>
        <begin position="470"/>
        <end position="479"/>
    </location>
</feature>
<feature type="compositionally biased region" description="Polar residues" evidence="1">
    <location>
        <begin position="956"/>
        <end position="966"/>
    </location>
</feature>
<protein>
    <submittedName>
        <fullName evidence="2">Chromosome 15 open reading frame 39</fullName>
    </submittedName>
</protein>
<evidence type="ECO:0000256" key="1">
    <source>
        <dbReference type="SAM" id="MobiDB-lite"/>
    </source>
</evidence>
<dbReference type="Proteomes" id="UP000001646">
    <property type="component" value="Unplaced"/>
</dbReference>
<keyword evidence="3" id="KW-1185">Reference proteome</keyword>
<dbReference type="Pfam" id="PF17663">
    <property type="entry name" value="DUF5525"/>
    <property type="match status" value="1"/>
</dbReference>
<feature type="compositionally biased region" description="Polar residues" evidence="1">
    <location>
        <begin position="698"/>
        <end position="711"/>
    </location>
</feature>
<feature type="region of interest" description="Disordered" evidence="1">
    <location>
        <begin position="538"/>
        <end position="567"/>
    </location>
</feature>
<reference evidence="2" key="1">
    <citation type="submission" date="2009-12" db="EMBL/GenBank/DDBJ databases">
        <title>The Genome Sequence of Anolis carolinensis (Green Anole Lizard).</title>
        <authorList>
            <consortium name="The Genome Sequencing Platform"/>
            <person name="Di Palma F."/>
            <person name="Alfoldi J."/>
            <person name="Heiman D."/>
            <person name="Young S."/>
            <person name="Grabherr M."/>
            <person name="Johnson J."/>
            <person name="Lander E.S."/>
            <person name="Lindblad-Toh K."/>
        </authorList>
    </citation>
    <scope>NUCLEOTIDE SEQUENCE [LARGE SCALE GENOMIC DNA]</scope>
    <source>
        <strain evidence="2">JBL SC #1</strain>
    </source>
</reference>
<feature type="region of interest" description="Disordered" evidence="1">
    <location>
        <begin position="647"/>
        <end position="670"/>
    </location>
</feature>